<dbReference type="GO" id="GO:0032511">
    <property type="term" value="P:late endosome to vacuole transport via multivesicular body sorting pathway"/>
    <property type="evidence" value="ECO:0007669"/>
    <property type="project" value="TreeGrafter"/>
</dbReference>
<protein>
    <recommendedName>
        <fullName evidence="11">Leptin receptor overlapping transcript-like 1</fullName>
    </recommendedName>
</protein>
<dbReference type="EMBL" id="JAWJWE010000037">
    <property type="protein sequence ID" value="KAK6625827.1"/>
    <property type="molecule type" value="Genomic_DNA"/>
</dbReference>
<dbReference type="AlphaFoldDB" id="A0AAN8S594"/>
<organism evidence="7 10">
    <name type="scientific">Polyplax serrata</name>
    <name type="common">Common mouse louse</name>
    <dbReference type="NCBI Taxonomy" id="468196"/>
    <lineage>
        <taxon>Eukaryota</taxon>
        <taxon>Metazoa</taxon>
        <taxon>Ecdysozoa</taxon>
        <taxon>Arthropoda</taxon>
        <taxon>Hexapoda</taxon>
        <taxon>Insecta</taxon>
        <taxon>Pterygota</taxon>
        <taxon>Neoptera</taxon>
        <taxon>Paraneoptera</taxon>
        <taxon>Psocodea</taxon>
        <taxon>Troctomorpha</taxon>
        <taxon>Phthiraptera</taxon>
        <taxon>Anoplura</taxon>
        <taxon>Polyplacidae</taxon>
        <taxon>Polyplax</taxon>
    </lineage>
</organism>
<feature type="transmembrane region" description="Helical" evidence="6">
    <location>
        <begin position="69"/>
        <end position="87"/>
    </location>
</feature>
<keyword evidence="3 6" id="KW-0812">Transmembrane</keyword>
<evidence type="ECO:0000313" key="10">
    <source>
        <dbReference type="Proteomes" id="UP001372834"/>
    </source>
</evidence>
<keyword evidence="9" id="KW-1185">Reference proteome</keyword>
<dbReference type="GO" id="GO:0005768">
    <property type="term" value="C:endosome"/>
    <property type="evidence" value="ECO:0007669"/>
    <property type="project" value="TreeGrafter"/>
</dbReference>
<evidence type="ECO:0008006" key="11">
    <source>
        <dbReference type="Google" id="ProtNLM"/>
    </source>
</evidence>
<dbReference type="PANTHER" id="PTHR12050:SF0">
    <property type="entry name" value="RH04491P"/>
    <property type="match status" value="1"/>
</dbReference>
<reference evidence="7 10" key="1">
    <citation type="submission" date="2023-10" db="EMBL/GenBank/DDBJ databases">
        <title>Genomes of two closely related lineages of the louse Polyplax serrata with different host specificities.</title>
        <authorList>
            <person name="Martinu J."/>
            <person name="Tarabai H."/>
            <person name="Stefka J."/>
            <person name="Hypsa V."/>
        </authorList>
    </citation>
    <scope>NUCLEOTIDE SEQUENCE [LARGE SCALE GENOMIC DNA]</scope>
    <source>
        <strain evidence="8">98ZLc_SE</strain>
        <strain evidence="7">HR10_N</strain>
    </source>
</reference>
<dbReference type="PANTHER" id="PTHR12050">
    <property type="entry name" value="LEPTIN RECEPTOR-RELATED"/>
    <property type="match status" value="1"/>
</dbReference>
<dbReference type="Proteomes" id="UP001359485">
    <property type="component" value="Unassembled WGS sequence"/>
</dbReference>
<dbReference type="PROSITE" id="PS51257">
    <property type="entry name" value="PROKAR_LIPOPROTEIN"/>
    <property type="match status" value="1"/>
</dbReference>
<evidence type="ECO:0000313" key="8">
    <source>
        <dbReference type="EMBL" id="KAK6637649.1"/>
    </source>
</evidence>
<evidence type="ECO:0000256" key="6">
    <source>
        <dbReference type="SAM" id="Phobius"/>
    </source>
</evidence>
<comment type="caution">
    <text evidence="7">The sequence shown here is derived from an EMBL/GenBank/DDBJ whole genome shotgun (WGS) entry which is preliminary data.</text>
</comment>
<dbReference type="GO" id="GO:0016020">
    <property type="term" value="C:membrane"/>
    <property type="evidence" value="ECO:0007669"/>
    <property type="project" value="UniProtKB-SubCell"/>
</dbReference>
<feature type="transmembrane region" description="Helical" evidence="6">
    <location>
        <begin position="6"/>
        <end position="24"/>
    </location>
</feature>
<feature type="transmembrane region" description="Helical" evidence="6">
    <location>
        <begin position="31"/>
        <end position="49"/>
    </location>
</feature>
<evidence type="ECO:0000256" key="5">
    <source>
        <dbReference type="ARBA" id="ARBA00023136"/>
    </source>
</evidence>
<keyword evidence="5 6" id="KW-0472">Membrane</keyword>
<keyword evidence="4 6" id="KW-1133">Transmembrane helix</keyword>
<evidence type="ECO:0000256" key="1">
    <source>
        <dbReference type="ARBA" id="ARBA00004141"/>
    </source>
</evidence>
<name>A0AAN8S594_POLSC</name>
<evidence type="ECO:0000256" key="2">
    <source>
        <dbReference type="ARBA" id="ARBA00005645"/>
    </source>
</evidence>
<comment type="similarity">
    <text evidence="2">Belongs to the OB-RGRP/VPS55 family.</text>
</comment>
<evidence type="ECO:0000256" key="3">
    <source>
        <dbReference type="ARBA" id="ARBA00022692"/>
    </source>
</evidence>
<evidence type="ECO:0000256" key="4">
    <source>
        <dbReference type="ARBA" id="ARBA00022989"/>
    </source>
</evidence>
<proteinExistence type="inferred from homology"/>
<gene>
    <name evidence="7" type="ORF">RUM43_006126</name>
    <name evidence="8" type="ORF">RUM44_008071</name>
</gene>
<sequence>MAGLKSLVGLAFAGSIGMTLLILACALPNSWWPFFVLIFYLLTPIPTAVAQRCIHVSGAQGSTYMDPAVFMTMGCVVSAFALPIVLARAPESVITMSACYLTTAGNIVIFLTILGFFMIFQQDDTDYMW</sequence>
<dbReference type="Proteomes" id="UP001372834">
    <property type="component" value="Unassembled WGS sequence"/>
</dbReference>
<evidence type="ECO:0000313" key="7">
    <source>
        <dbReference type="EMBL" id="KAK6625827.1"/>
    </source>
</evidence>
<comment type="subcellular location">
    <subcellularLocation>
        <location evidence="1">Membrane</location>
        <topology evidence="1">Multi-pass membrane protein</topology>
    </subcellularLocation>
</comment>
<dbReference type="InterPro" id="IPR007262">
    <property type="entry name" value="Vps55/LEPROT"/>
</dbReference>
<feature type="transmembrane region" description="Helical" evidence="6">
    <location>
        <begin position="99"/>
        <end position="120"/>
    </location>
</feature>
<evidence type="ECO:0000313" key="9">
    <source>
        <dbReference type="Proteomes" id="UP001359485"/>
    </source>
</evidence>
<dbReference type="EMBL" id="JAWJWF010000002">
    <property type="protein sequence ID" value="KAK6637649.1"/>
    <property type="molecule type" value="Genomic_DNA"/>
</dbReference>
<dbReference type="Pfam" id="PF04133">
    <property type="entry name" value="Vps55"/>
    <property type="match status" value="1"/>
</dbReference>
<accession>A0AAN8S594</accession>